<feature type="disulfide bond" evidence="10">
    <location>
        <begin position="269"/>
        <end position="280"/>
    </location>
</feature>
<evidence type="ECO:0000256" key="9">
    <source>
        <dbReference type="PIRSR" id="PIRSR600720-2"/>
    </source>
</evidence>
<evidence type="ECO:0000256" key="11">
    <source>
        <dbReference type="PROSITE-ProRule" id="PRU00504"/>
    </source>
</evidence>
<feature type="binding site" evidence="9">
    <location>
        <position position="93"/>
    </location>
    <ligand>
        <name>Ca(2+)</name>
        <dbReference type="ChEBI" id="CHEBI:29108"/>
        <note>structural</note>
    </ligand>
</feature>
<evidence type="ECO:0000256" key="4">
    <source>
        <dbReference type="ARBA" id="ARBA00022737"/>
    </source>
</evidence>
<keyword evidence="9" id="KW-0862">Zinc</keyword>
<dbReference type="Pfam" id="PF01436">
    <property type="entry name" value="NHL"/>
    <property type="match status" value="1"/>
</dbReference>
<name>A0AAN9VIM8_9ORTH</name>
<dbReference type="PANTHER" id="PTHR10680">
    <property type="entry name" value="PEPTIDYL-GLYCINE ALPHA-AMIDATING MONOOXYGENASE"/>
    <property type="match status" value="1"/>
</dbReference>
<dbReference type="InterPro" id="IPR011042">
    <property type="entry name" value="6-blade_b-propeller_TolB-like"/>
</dbReference>
<dbReference type="PRINTS" id="PR00790">
    <property type="entry name" value="PAMONOXGNASE"/>
</dbReference>
<dbReference type="GO" id="GO:0006518">
    <property type="term" value="P:peptide metabolic process"/>
    <property type="evidence" value="ECO:0007669"/>
    <property type="project" value="InterPro"/>
</dbReference>
<keyword evidence="6" id="KW-0325">Glycoprotein</keyword>
<feature type="signal peptide" evidence="12">
    <location>
        <begin position="1"/>
        <end position="34"/>
    </location>
</feature>
<evidence type="ECO:0000313" key="13">
    <source>
        <dbReference type="EMBL" id="KAK7863856.1"/>
    </source>
</evidence>
<dbReference type="GO" id="GO:0046872">
    <property type="term" value="F:metal ion binding"/>
    <property type="evidence" value="ECO:0007669"/>
    <property type="project" value="UniProtKB-KW"/>
</dbReference>
<dbReference type="EC" id="4.3.2.5" evidence="1"/>
<feature type="binding site" evidence="8">
    <location>
        <position position="226"/>
    </location>
    <ligand>
        <name>a protein</name>
        <dbReference type="ChEBI" id="CHEBI:16541"/>
    </ligand>
    <ligandPart>
        <name>C-terminal Xaa-(2S)-2-hydroxyglycine residue</name>
        <dbReference type="ChEBI" id="CHEBI:142768"/>
    </ligandPart>
</feature>
<feature type="binding site" evidence="8">
    <location>
        <position position="273"/>
    </location>
    <ligand>
        <name>a protein</name>
        <dbReference type="ChEBI" id="CHEBI:16541"/>
    </ligand>
    <ligandPart>
        <name>C-terminal Xaa-(2S)-2-hydroxyglycine residue</name>
        <dbReference type="ChEBI" id="CHEBI:142768"/>
    </ligandPart>
</feature>
<keyword evidence="4" id="KW-0677">Repeat</keyword>
<gene>
    <name evidence="13" type="ORF">R5R35_003339</name>
</gene>
<proteinExistence type="predicted"/>
<dbReference type="Proteomes" id="UP001378592">
    <property type="component" value="Unassembled WGS sequence"/>
</dbReference>
<protein>
    <recommendedName>
        <fullName evidence="1">peptidylamidoglycolate lyase</fullName>
        <ecNumber evidence="1">4.3.2.5</ecNumber>
    </recommendedName>
</protein>
<feature type="binding site" evidence="9">
    <location>
        <position position="158"/>
    </location>
    <ligand>
        <name>Zn(2+)</name>
        <dbReference type="ChEBI" id="CHEBI:29105"/>
        <note>catalytic</note>
    </ligand>
</feature>
<keyword evidence="2 9" id="KW-0479">Metal-binding</keyword>
<feature type="chain" id="PRO_5043014172" description="peptidylamidoglycolate lyase" evidence="12">
    <location>
        <begin position="35"/>
        <end position="396"/>
    </location>
</feature>
<feature type="repeat" description="NHL" evidence="11">
    <location>
        <begin position="143"/>
        <end position="184"/>
    </location>
</feature>
<evidence type="ECO:0000256" key="12">
    <source>
        <dbReference type="SAM" id="SignalP"/>
    </source>
</evidence>
<evidence type="ECO:0000256" key="8">
    <source>
        <dbReference type="PIRSR" id="PIRSR600720-1"/>
    </source>
</evidence>
<organism evidence="13 14">
    <name type="scientific">Gryllus longicercus</name>
    <dbReference type="NCBI Taxonomy" id="2509291"/>
    <lineage>
        <taxon>Eukaryota</taxon>
        <taxon>Metazoa</taxon>
        <taxon>Ecdysozoa</taxon>
        <taxon>Arthropoda</taxon>
        <taxon>Hexapoda</taxon>
        <taxon>Insecta</taxon>
        <taxon>Pterygota</taxon>
        <taxon>Neoptera</taxon>
        <taxon>Polyneoptera</taxon>
        <taxon>Orthoptera</taxon>
        <taxon>Ensifera</taxon>
        <taxon>Gryllidea</taxon>
        <taxon>Grylloidea</taxon>
        <taxon>Gryllidae</taxon>
        <taxon>Gryllinae</taxon>
        <taxon>Gryllus</taxon>
    </lineage>
</organism>
<dbReference type="InterPro" id="IPR001258">
    <property type="entry name" value="NHL_repeat"/>
</dbReference>
<dbReference type="GO" id="GO:0004598">
    <property type="term" value="F:peptidylamidoglycolate lyase activity"/>
    <property type="evidence" value="ECO:0007669"/>
    <property type="project" value="UniProtKB-EC"/>
</dbReference>
<evidence type="ECO:0000256" key="6">
    <source>
        <dbReference type="ARBA" id="ARBA00023180"/>
    </source>
</evidence>
<comment type="cofactor">
    <cofactor evidence="9">
        <name>Zn(2+)</name>
        <dbReference type="ChEBI" id="CHEBI:29105"/>
    </cofactor>
    <text evidence="9">Binds one Zn(2+) ion per subunit.</text>
</comment>
<feature type="binding site" evidence="8">
    <location>
        <position position="106"/>
    </location>
    <ligand>
        <name>a protein</name>
        <dbReference type="ChEBI" id="CHEBI:16541"/>
    </ligand>
    <ligandPart>
        <name>C-terminal Xaa-(2S)-2-hydroxyglycine residue</name>
        <dbReference type="ChEBI" id="CHEBI:142768"/>
    </ligandPart>
</feature>
<dbReference type="PROSITE" id="PS51125">
    <property type="entry name" value="NHL"/>
    <property type="match status" value="2"/>
</dbReference>
<keyword evidence="3 12" id="KW-0732">Signal</keyword>
<sequence length="396" mass="42990">MATGSGATEPPSSRASRLRLIVLLLLLLPVPLLARGGDAYAGQQVAAPDFYAEIRDLLNQRLALQDEFPWAPRPREVPGWPGPLPWLGEVSGVSVRPDGHPVIFHRGPRIWDARSFNASEQYQRAEEGAIPVETVVTLHRVTGEPLDAWGRDFFYLPHGITVDALGNTWLTDVALHQVFKFPPGGEGRPELALGERFVPGAGPHRFCKPTSVAVARTGQVFVADGYCNSRVLEFNARGRLLRELPMPEGLSPLRVPHALALLEGADLLCVADRENRRVVCPAAGLRVGDPPPGDPLAAALVHPPDLGRVYGIAARGDVVYAVNGPTSRQIPVRGFTLDPQAEEVLDRWGPVPGFASPHALAVCPSGRALYVAELDPPRVLKFDLRPPLRVRRSTRA</sequence>
<keyword evidence="7" id="KW-0456">Lyase</keyword>
<evidence type="ECO:0000256" key="1">
    <source>
        <dbReference type="ARBA" id="ARBA00012343"/>
    </source>
</evidence>
<dbReference type="AlphaFoldDB" id="A0AAN9VIM8"/>
<feature type="binding site" evidence="9">
    <location>
        <position position="257"/>
    </location>
    <ligand>
        <name>Zn(2+)</name>
        <dbReference type="ChEBI" id="CHEBI:29105"/>
        <note>catalytic</note>
    </ligand>
</feature>
<feature type="repeat" description="NHL" evidence="11">
    <location>
        <begin position="198"/>
        <end position="237"/>
    </location>
</feature>
<keyword evidence="14" id="KW-1185">Reference proteome</keyword>
<evidence type="ECO:0000256" key="5">
    <source>
        <dbReference type="ARBA" id="ARBA00023157"/>
    </source>
</evidence>
<reference evidence="13 14" key="1">
    <citation type="submission" date="2024-03" db="EMBL/GenBank/DDBJ databases">
        <title>The genome assembly and annotation of the cricket Gryllus longicercus Weissman &amp; Gray.</title>
        <authorList>
            <person name="Szrajer S."/>
            <person name="Gray D."/>
            <person name="Ylla G."/>
        </authorList>
    </citation>
    <scope>NUCLEOTIDE SEQUENCE [LARGE SCALE GENOMIC DNA]</scope>
    <source>
        <strain evidence="13">DAG 2021-001</strain>
        <tissue evidence="13">Whole body minus gut</tissue>
    </source>
</reference>
<dbReference type="GO" id="GO:0005576">
    <property type="term" value="C:extracellular region"/>
    <property type="evidence" value="ECO:0007669"/>
    <property type="project" value="TreeGrafter"/>
</dbReference>
<accession>A0AAN9VIM8</accession>
<evidence type="ECO:0000256" key="2">
    <source>
        <dbReference type="ARBA" id="ARBA00022723"/>
    </source>
</evidence>
<keyword evidence="9" id="KW-0106">Calcium</keyword>
<dbReference type="InterPro" id="IPR000720">
    <property type="entry name" value="PHM/PAL"/>
</dbReference>
<feature type="disulfide bond" evidence="10">
    <location>
        <begin position="207"/>
        <end position="227"/>
    </location>
</feature>
<dbReference type="PANTHER" id="PTHR10680:SF37">
    <property type="entry name" value="PEPTIDYL-ALPHA-HYDROXYGLYCINE ALPHA-AMIDATING LYASE 2"/>
    <property type="match status" value="1"/>
</dbReference>
<evidence type="ECO:0000313" key="14">
    <source>
        <dbReference type="Proteomes" id="UP001378592"/>
    </source>
</evidence>
<dbReference type="GO" id="GO:0016020">
    <property type="term" value="C:membrane"/>
    <property type="evidence" value="ECO:0007669"/>
    <property type="project" value="InterPro"/>
</dbReference>
<dbReference type="EMBL" id="JAZDUA010000218">
    <property type="protein sequence ID" value="KAK7863856.1"/>
    <property type="molecule type" value="Genomic_DNA"/>
</dbReference>
<feature type="binding site" evidence="9">
    <location>
        <position position="358"/>
    </location>
    <ligand>
        <name>Zn(2+)</name>
        <dbReference type="ChEBI" id="CHEBI:29105"/>
        <note>catalytic</note>
    </ligand>
</feature>
<evidence type="ECO:0000256" key="10">
    <source>
        <dbReference type="PIRSR" id="PIRSR600720-3"/>
    </source>
</evidence>
<evidence type="ECO:0000256" key="3">
    <source>
        <dbReference type="ARBA" id="ARBA00022729"/>
    </source>
</evidence>
<comment type="caution">
    <text evidence="13">The sequence shown here is derived from an EMBL/GenBank/DDBJ whole genome shotgun (WGS) entry which is preliminary data.</text>
</comment>
<evidence type="ECO:0000256" key="7">
    <source>
        <dbReference type="ARBA" id="ARBA00023239"/>
    </source>
</evidence>
<dbReference type="CDD" id="cd14958">
    <property type="entry name" value="NHL_PAL_like"/>
    <property type="match status" value="1"/>
</dbReference>
<keyword evidence="5 10" id="KW-1015">Disulfide bond</keyword>
<dbReference type="Gene3D" id="2.120.10.30">
    <property type="entry name" value="TolB, C-terminal domain"/>
    <property type="match status" value="1"/>
</dbReference>
<dbReference type="SUPFAM" id="SSF101898">
    <property type="entry name" value="NHL repeat"/>
    <property type="match status" value="1"/>
</dbReference>